<proteinExistence type="predicted"/>
<reference evidence="1 2" key="1">
    <citation type="journal article" date="2016" name="Nat. Commun.">
        <title>Thousands of microbial genomes shed light on interconnected biogeochemical processes in an aquifer system.</title>
        <authorList>
            <person name="Anantharaman K."/>
            <person name="Brown C.T."/>
            <person name="Hug L.A."/>
            <person name="Sharon I."/>
            <person name="Castelle C.J."/>
            <person name="Probst A.J."/>
            <person name="Thomas B.C."/>
            <person name="Singh A."/>
            <person name="Wilkins M.J."/>
            <person name="Karaoz U."/>
            <person name="Brodie E.L."/>
            <person name="Williams K.H."/>
            <person name="Hubbard S.S."/>
            <person name="Banfield J.F."/>
        </authorList>
    </citation>
    <scope>NUCLEOTIDE SEQUENCE [LARGE SCALE GENOMIC DNA]</scope>
</reference>
<accession>A0A1F5P451</accession>
<organism evidence="1 2">
    <name type="scientific">Candidatus Doudnabacteria bacterium RIFCSPHIGHO2_01_FULL_49_9</name>
    <dbReference type="NCBI Taxonomy" id="1817827"/>
    <lineage>
        <taxon>Bacteria</taxon>
        <taxon>Candidatus Doudnaibacteriota</taxon>
    </lineage>
</organism>
<evidence type="ECO:0000313" key="2">
    <source>
        <dbReference type="Proteomes" id="UP000176339"/>
    </source>
</evidence>
<gene>
    <name evidence="1" type="ORF">A2846_04105</name>
</gene>
<dbReference type="CDD" id="cd22784">
    <property type="entry name" value="DPBB_MltA_YuiC-like"/>
    <property type="match status" value="1"/>
</dbReference>
<evidence type="ECO:0000313" key="1">
    <source>
        <dbReference type="EMBL" id="OGE84688.1"/>
    </source>
</evidence>
<dbReference type="AlphaFoldDB" id="A0A1F5P451"/>
<dbReference type="EMBL" id="MFEN01000001">
    <property type="protein sequence ID" value="OGE84688.1"/>
    <property type="molecule type" value="Genomic_DNA"/>
</dbReference>
<protein>
    <recommendedName>
        <fullName evidence="3">3D domain-containing protein</fullName>
    </recommendedName>
</protein>
<name>A0A1F5P451_9BACT</name>
<comment type="caution">
    <text evidence="1">The sequence shown here is derived from an EMBL/GenBank/DDBJ whole genome shotgun (WGS) entry which is preliminary data.</text>
</comment>
<dbReference type="Proteomes" id="UP000176339">
    <property type="component" value="Unassembled WGS sequence"/>
</dbReference>
<evidence type="ECO:0008006" key="3">
    <source>
        <dbReference type="Google" id="ProtNLM"/>
    </source>
</evidence>
<sequence length="105" mass="11927">MGDSPVVLAKNARNNVKITAYSSRVQETDDTPFITASGKHVRDGIVAANWLPFGTKVRIPELFGDRIFVVEDRMHRRNSEKLDIWFESTRAAMYFGVKTARVEIL</sequence>